<keyword evidence="3" id="KW-1185">Reference proteome</keyword>
<dbReference type="SUPFAM" id="SSF52540">
    <property type="entry name" value="P-loop containing nucleoside triphosphate hydrolases"/>
    <property type="match status" value="1"/>
</dbReference>
<protein>
    <submittedName>
        <fullName evidence="2">AAA family ATPase</fullName>
    </submittedName>
</protein>
<reference evidence="2 3" key="1">
    <citation type="submission" date="2021-06" db="EMBL/GenBank/DDBJ databases">
        <title>Genome-based taxonomic framework of Microbacterium strains isolated from marine environment, the description of four new species and reclassification of four preexisting species.</title>
        <authorList>
            <person name="Lee S.D."/>
            <person name="Kim S.-M."/>
            <person name="Byeon Y.-S."/>
            <person name="Yang H.L."/>
            <person name="Kim I.S."/>
        </authorList>
    </citation>
    <scope>NUCLEOTIDE SEQUENCE [LARGE SCALE GENOMIC DNA]</scope>
    <source>
        <strain evidence="2 3">SSW1-51</strain>
    </source>
</reference>
<dbReference type="EMBL" id="CP078076">
    <property type="protein sequence ID" value="UPL12573.1"/>
    <property type="molecule type" value="Genomic_DNA"/>
</dbReference>
<gene>
    <name evidence="2" type="ORF">KV394_16305</name>
</gene>
<name>A0ABY4IIK3_9MICO</name>
<feature type="compositionally biased region" description="Low complexity" evidence="1">
    <location>
        <begin position="49"/>
        <end position="70"/>
    </location>
</feature>
<dbReference type="PANTHER" id="PTHR43384">
    <property type="entry name" value="SEPTUM SITE-DETERMINING PROTEIN MIND HOMOLOG, CHLOROPLASTIC-RELATED"/>
    <property type="match status" value="1"/>
</dbReference>
<dbReference type="Proteomes" id="UP000831467">
    <property type="component" value="Chromosome"/>
</dbReference>
<dbReference type="InterPro" id="IPR027417">
    <property type="entry name" value="P-loop_NTPase"/>
</dbReference>
<sequence length="386" mass="41241">MPAVAPTPTSTPAEIMTPAPASASAQSPEPVASPAHASASPRSPEPAESRAAGSADASAQNASAHAASSGRSRRRSPQRETTTRPSFLTEELPAEPARMGFRGALNRIGMDFGPGSVEEAFRRDEAAVSRQWSGPRTIAIVNSKGGAGKTPTTALLAAVFARFGGAGVLAWDNHQTRGTLGWRTESASHRNTLREMLSDSSRLISPGAQAADLADYVHHQPRDRFDVLRSQPPRLAHDDRLGPAEVDVLHTVASRFYRLIFVDSGNDETDPLWRRMIDHTDQLVVATTSRGDHAEAGALLLEALAERDERSAHLVEQAVVIVSQADPHATPTEIGAVSDGYRSLCREVHAIPFDREMVDGPLRYTALAGRTQRAWLSAAAAVARGL</sequence>
<dbReference type="Gene3D" id="3.40.50.300">
    <property type="entry name" value="P-loop containing nucleotide triphosphate hydrolases"/>
    <property type="match status" value="1"/>
</dbReference>
<feature type="region of interest" description="Disordered" evidence="1">
    <location>
        <begin position="1"/>
        <end position="95"/>
    </location>
</feature>
<proteinExistence type="predicted"/>
<organism evidence="2 3">
    <name type="scientific">Microbacterium sufflavum</name>
    <dbReference type="NCBI Taxonomy" id="2851649"/>
    <lineage>
        <taxon>Bacteria</taxon>
        <taxon>Bacillati</taxon>
        <taxon>Actinomycetota</taxon>
        <taxon>Actinomycetes</taxon>
        <taxon>Micrococcales</taxon>
        <taxon>Microbacteriaceae</taxon>
        <taxon>Microbacterium</taxon>
    </lineage>
</organism>
<evidence type="ECO:0000313" key="2">
    <source>
        <dbReference type="EMBL" id="UPL12573.1"/>
    </source>
</evidence>
<evidence type="ECO:0000256" key="1">
    <source>
        <dbReference type="SAM" id="MobiDB-lite"/>
    </source>
</evidence>
<accession>A0ABY4IIK3</accession>
<feature type="compositionally biased region" description="Low complexity" evidence="1">
    <location>
        <begin position="1"/>
        <end position="42"/>
    </location>
</feature>
<evidence type="ECO:0000313" key="3">
    <source>
        <dbReference type="Proteomes" id="UP000831467"/>
    </source>
</evidence>
<dbReference type="InterPro" id="IPR050625">
    <property type="entry name" value="ParA/MinD_ATPase"/>
</dbReference>
<dbReference type="PANTHER" id="PTHR43384:SF14">
    <property type="entry name" value="ESX-1 SECRETION-ASSOCIATED PROTEIN ESPI"/>
    <property type="match status" value="1"/>
</dbReference>